<evidence type="ECO:0000313" key="2">
    <source>
        <dbReference type="EMBL" id="MFB9073993.1"/>
    </source>
</evidence>
<evidence type="ECO:0000313" key="3">
    <source>
        <dbReference type="Proteomes" id="UP001589575"/>
    </source>
</evidence>
<feature type="region of interest" description="Disordered" evidence="1">
    <location>
        <begin position="74"/>
        <end position="107"/>
    </location>
</feature>
<sequence length="107" mass="11360">MVANDAVPARSIRRCPRLQGPQGNPPGRPLPDDRFVGPGGNLRRGRPGPGRGSLLLPGPALPVALRPGQRGCLRQRIGHGGGLRGVHRARGRPHRRDDVLTGGSRIL</sequence>
<dbReference type="Proteomes" id="UP001589575">
    <property type="component" value="Unassembled WGS sequence"/>
</dbReference>
<reference evidence="2 3" key="1">
    <citation type="submission" date="2024-09" db="EMBL/GenBank/DDBJ databases">
        <authorList>
            <person name="Sun Q."/>
            <person name="Mori K."/>
        </authorList>
    </citation>
    <scope>NUCLEOTIDE SEQUENCE [LARGE SCALE GENOMIC DNA]</scope>
    <source>
        <strain evidence="2 3">CCM 7609</strain>
    </source>
</reference>
<proteinExistence type="predicted"/>
<dbReference type="EMBL" id="JBHMFI010000001">
    <property type="protein sequence ID" value="MFB9073993.1"/>
    <property type="molecule type" value="Genomic_DNA"/>
</dbReference>
<comment type="caution">
    <text evidence="2">The sequence shown here is derived from an EMBL/GenBank/DDBJ whole genome shotgun (WGS) entry which is preliminary data.</text>
</comment>
<accession>A0ABV5G6F2</accession>
<protein>
    <submittedName>
        <fullName evidence="2">Uncharacterized protein</fullName>
    </submittedName>
</protein>
<gene>
    <name evidence="2" type="ORF">ACFFX0_23485</name>
</gene>
<feature type="compositionally biased region" description="Basic residues" evidence="1">
    <location>
        <begin position="85"/>
        <end position="94"/>
    </location>
</feature>
<organism evidence="2 3">
    <name type="scientific">Citricoccus parietis</name>
    <dbReference type="NCBI Taxonomy" id="592307"/>
    <lineage>
        <taxon>Bacteria</taxon>
        <taxon>Bacillati</taxon>
        <taxon>Actinomycetota</taxon>
        <taxon>Actinomycetes</taxon>
        <taxon>Micrococcales</taxon>
        <taxon>Micrococcaceae</taxon>
        <taxon>Citricoccus</taxon>
    </lineage>
</organism>
<evidence type="ECO:0000256" key="1">
    <source>
        <dbReference type="SAM" id="MobiDB-lite"/>
    </source>
</evidence>
<feature type="compositionally biased region" description="Gly residues" evidence="1">
    <location>
        <begin position="37"/>
        <end position="51"/>
    </location>
</feature>
<keyword evidence="3" id="KW-1185">Reference proteome</keyword>
<feature type="region of interest" description="Disordered" evidence="1">
    <location>
        <begin position="1"/>
        <end position="54"/>
    </location>
</feature>
<name>A0ABV5G6F2_9MICC</name>